<proteinExistence type="predicted"/>
<comment type="caution">
    <text evidence="2">The sequence shown here is derived from an EMBL/GenBank/DDBJ whole genome shotgun (WGS) entry which is preliminary data.</text>
</comment>
<keyword evidence="3" id="KW-1185">Reference proteome</keyword>
<gene>
    <name evidence="2" type="ORF">AAF712_002474</name>
</gene>
<sequence length="239" mass="26111">MSRRNLRWPNQLSSSQHISTLLYAMKHIIVACDGTGNSASRGKEYSPSTNVNRICHAIRPCATGPKPIRQMIFYQSGIGTQDLGLTGAGKLIQGVVGDGIEENVADAYTFIMNNYEAGDKIFLFGFSRGAYTACVLANFICQVGIYHKPAYTWSFKAAYKDYIEGNFVNKPECIAGHKFERPKDPDPVPKTHEVEIEVVGCWDTVSSLGGPLDQATNIGGISGAYQWLDGSLLPGTHIE</sequence>
<dbReference type="PANTHER" id="PTHR33840">
    <property type="match status" value="1"/>
</dbReference>
<dbReference type="Proteomes" id="UP001437256">
    <property type="component" value="Unassembled WGS sequence"/>
</dbReference>
<dbReference type="Pfam" id="PF09994">
    <property type="entry name" value="T6SS_Tle1-like_cat"/>
    <property type="match status" value="1"/>
</dbReference>
<evidence type="ECO:0000259" key="1">
    <source>
        <dbReference type="Pfam" id="PF09994"/>
    </source>
</evidence>
<accession>A0ABR3A9P6</accession>
<dbReference type="InterPro" id="IPR029058">
    <property type="entry name" value="AB_hydrolase_fold"/>
</dbReference>
<name>A0ABR3A9P6_9AGAR</name>
<dbReference type="InterPro" id="IPR018712">
    <property type="entry name" value="Tle1-like_cat"/>
</dbReference>
<protein>
    <recommendedName>
        <fullName evidence="1">T6SS Phospholipase effector Tle1-like catalytic domain-containing protein</fullName>
    </recommendedName>
</protein>
<reference evidence="2 3" key="1">
    <citation type="submission" date="2024-05" db="EMBL/GenBank/DDBJ databases">
        <title>A draft genome resource for the thread blight pathogen Marasmius tenuissimus strain MS-2.</title>
        <authorList>
            <person name="Yulfo-Soto G.E."/>
            <person name="Baruah I.K."/>
            <person name="Amoako-Attah I."/>
            <person name="Bukari Y."/>
            <person name="Meinhardt L.W."/>
            <person name="Bailey B.A."/>
            <person name="Cohen S.P."/>
        </authorList>
    </citation>
    <scope>NUCLEOTIDE SEQUENCE [LARGE SCALE GENOMIC DNA]</scope>
    <source>
        <strain evidence="2 3">MS-2</strain>
    </source>
</reference>
<evidence type="ECO:0000313" key="2">
    <source>
        <dbReference type="EMBL" id="KAL0070631.1"/>
    </source>
</evidence>
<dbReference type="SUPFAM" id="SSF53474">
    <property type="entry name" value="alpha/beta-Hydrolases"/>
    <property type="match status" value="1"/>
</dbReference>
<organism evidence="2 3">
    <name type="scientific">Marasmius tenuissimus</name>
    <dbReference type="NCBI Taxonomy" id="585030"/>
    <lineage>
        <taxon>Eukaryota</taxon>
        <taxon>Fungi</taxon>
        <taxon>Dikarya</taxon>
        <taxon>Basidiomycota</taxon>
        <taxon>Agaricomycotina</taxon>
        <taxon>Agaricomycetes</taxon>
        <taxon>Agaricomycetidae</taxon>
        <taxon>Agaricales</taxon>
        <taxon>Marasmiineae</taxon>
        <taxon>Marasmiaceae</taxon>
        <taxon>Marasmius</taxon>
    </lineage>
</organism>
<feature type="domain" description="T6SS Phospholipase effector Tle1-like catalytic" evidence="1">
    <location>
        <begin position="26"/>
        <end position="212"/>
    </location>
</feature>
<dbReference type="PANTHER" id="PTHR33840:SF16">
    <property type="entry name" value="DUF2235 DOMAIN-CONTAINING PROTEIN"/>
    <property type="match status" value="1"/>
</dbReference>
<evidence type="ECO:0000313" key="3">
    <source>
        <dbReference type="Proteomes" id="UP001437256"/>
    </source>
</evidence>
<dbReference type="EMBL" id="JBBXMP010000006">
    <property type="protein sequence ID" value="KAL0070631.1"/>
    <property type="molecule type" value="Genomic_DNA"/>
</dbReference>